<name>A0A7C3PG92_9CYAN</name>
<proteinExistence type="predicted"/>
<evidence type="ECO:0000313" key="1">
    <source>
        <dbReference type="EMBL" id="HFM99553.1"/>
    </source>
</evidence>
<dbReference type="EMBL" id="DSRU01000255">
    <property type="protein sequence ID" value="HFM99553.1"/>
    <property type="molecule type" value="Genomic_DNA"/>
</dbReference>
<comment type="caution">
    <text evidence="1">The sequence shown here is derived from an EMBL/GenBank/DDBJ whole genome shotgun (WGS) entry which is preliminary data.</text>
</comment>
<gene>
    <name evidence="1" type="ORF">ENR64_17685</name>
</gene>
<dbReference type="AlphaFoldDB" id="A0A7C3PG92"/>
<sequence>MNVKVQIVIEAEPGEPPITQEVAQFQRETLQSASLGLALVEAKTILQGVQQALVEQQVSEYLTQQAVCNNCGGERVCKERRSIVYRTLFGKLNLQGVRLLHCPCQSHQTKSFSPLSDLLPQRSSPELLYLETKFASLMSYGLSGKLLEELLPISTRLNAGSVRHNLYQVAQRLEAELGEEQAVFIEGCPSAWAKLPRPDLPLTVGIDGGYVHSTEQTSKQDGWFEVIVGKSVTATGNSKVFGLVHSADLKPKRRVFEVMKSQGMQMNQQVTFLSDGGDTVRELQLYLNPNAEHLLDWFHITMRITVMKQMAKGLESEALKVTALKALEHMKWNLWHGKVWRALQWVDDLEMDLQAQDLNEKQRKVLKQLQEFRVYISRNRSFIPNYGERYRYGEAISTAFVESTVNQVVSKRMVKKQQMRWSKQGAHLLLQVRSKVLNEELQSTFQQWYPGFQVEAVEPALAT</sequence>
<organism evidence="1">
    <name type="scientific">Oscillatoriales cyanobacterium SpSt-418</name>
    <dbReference type="NCBI Taxonomy" id="2282169"/>
    <lineage>
        <taxon>Bacteria</taxon>
        <taxon>Bacillati</taxon>
        <taxon>Cyanobacteriota</taxon>
        <taxon>Cyanophyceae</taxon>
        <taxon>Oscillatoriophycideae</taxon>
        <taxon>Oscillatoriales</taxon>
    </lineage>
</organism>
<accession>A0A7C3PG92</accession>
<dbReference type="NCBIfam" id="NF033572">
    <property type="entry name" value="transpos_ISKra4"/>
    <property type="match status" value="1"/>
</dbReference>
<protein>
    <submittedName>
        <fullName evidence="1">ISKra4 family transposase</fullName>
    </submittedName>
</protein>
<reference evidence="1" key="1">
    <citation type="journal article" date="2020" name="mSystems">
        <title>Genome- and Community-Level Interaction Insights into Carbon Utilization and Element Cycling Functions of Hydrothermarchaeota in Hydrothermal Sediment.</title>
        <authorList>
            <person name="Zhou Z."/>
            <person name="Liu Y."/>
            <person name="Xu W."/>
            <person name="Pan J."/>
            <person name="Luo Z.H."/>
            <person name="Li M."/>
        </authorList>
    </citation>
    <scope>NUCLEOTIDE SEQUENCE [LARGE SCALE GENOMIC DNA]</scope>
    <source>
        <strain evidence="1">SpSt-418</strain>
    </source>
</reference>